<name>A0ABT5JTB1_9BURK</name>
<sequence length="129" mass="14397">MDMKKEHRAGSNLAETITDLPAIMKGPDNMVEGADEQTANLSPAAFTTYYTWRANGVFRAVRFNNTRVTANSRVLLNISEYSSDAQHRFIGAARMAVYNIAPFNGGFFAWVEISWGSPLNVRFDVFVDP</sequence>
<keyword evidence="2" id="KW-1185">Reference proteome</keyword>
<evidence type="ECO:0000313" key="1">
    <source>
        <dbReference type="EMBL" id="MDC8755993.1"/>
    </source>
</evidence>
<proteinExistence type="predicted"/>
<reference evidence="1 2" key="1">
    <citation type="submission" date="2022-10" db="EMBL/GenBank/DDBJ databases">
        <title>Janthinobacterium sp. hw3 Genome sequencing.</title>
        <authorList>
            <person name="Park S."/>
        </authorList>
    </citation>
    <scope>NUCLEOTIDE SEQUENCE [LARGE SCALE GENOMIC DNA]</scope>
    <source>
        <strain evidence="2">hw3</strain>
    </source>
</reference>
<evidence type="ECO:0000313" key="2">
    <source>
        <dbReference type="Proteomes" id="UP001221208"/>
    </source>
</evidence>
<accession>A0ABT5JTB1</accession>
<organism evidence="1 2">
    <name type="scientific">Janthinobacterium fluminis</name>
    <dbReference type="NCBI Taxonomy" id="2987524"/>
    <lineage>
        <taxon>Bacteria</taxon>
        <taxon>Pseudomonadati</taxon>
        <taxon>Pseudomonadota</taxon>
        <taxon>Betaproteobacteria</taxon>
        <taxon>Burkholderiales</taxon>
        <taxon>Oxalobacteraceae</taxon>
        <taxon>Janthinobacterium</taxon>
    </lineage>
</organism>
<comment type="caution">
    <text evidence="1">The sequence shown here is derived from an EMBL/GenBank/DDBJ whole genome shotgun (WGS) entry which is preliminary data.</text>
</comment>
<dbReference type="Proteomes" id="UP001221208">
    <property type="component" value="Unassembled WGS sequence"/>
</dbReference>
<gene>
    <name evidence="1" type="ORF">OIK44_00150</name>
</gene>
<protein>
    <submittedName>
        <fullName evidence="1">Uncharacterized protein</fullName>
    </submittedName>
</protein>
<dbReference type="RefSeq" id="WP_273668624.1">
    <property type="nucleotide sequence ID" value="NZ_JAQQXR010000001.1"/>
</dbReference>
<dbReference type="EMBL" id="JAQQXR010000001">
    <property type="protein sequence ID" value="MDC8755993.1"/>
    <property type="molecule type" value="Genomic_DNA"/>
</dbReference>